<dbReference type="RefSeq" id="WP_271790442.1">
    <property type="nucleotide sequence ID" value="NZ_CAMXCM010000007.1"/>
</dbReference>
<dbReference type="EMBL" id="CAMXCM010000007">
    <property type="protein sequence ID" value="CAI3953781.1"/>
    <property type="molecule type" value="Genomic_DNA"/>
</dbReference>
<comment type="caution">
    <text evidence="2">The sequence shown here is derived from an EMBL/GenBank/DDBJ whole genome shotgun (WGS) entry which is preliminary data.</text>
</comment>
<evidence type="ECO:0000313" key="2">
    <source>
        <dbReference type="EMBL" id="CAI3953781.1"/>
    </source>
</evidence>
<dbReference type="Proteomes" id="UP001154259">
    <property type="component" value="Unassembled WGS sequence"/>
</dbReference>
<protein>
    <submittedName>
        <fullName evidence="2">Uncharacterized protein</fullName>
    </submittedName>
</protein>
<feature type="region of interest" description="Disordered" evidence="1">
    <location>
        <begin position="130"/>
        <end position="152"/>
    </location>
</feature>
<name>A0A9W4TQW7_9PROT</name>
<dbReference type="Proteomes" id="UP001154255">
    <property type="component" value="Unassembled WGS sequence"/>
</dbReference>
<evidence type="ECO:0000256" key="1">
    <source>
        <dbReference type="SAM" id="MobiDB-lite"/>
    </source>
</evidence>
<evidence type="ECO:0000313" key="4">
    <source>
        <dbReference type="Proteomes" id="UP001154255"/>
    </source>
</evidence>
<feature type="compositionally biased region" description="Basic and acidic residues" evidence="1">
    <location>
        <begin position="130"/>
        <end position="144"/>
    </location>
</feature>
<evidence type="ECO:0000313" key="3">
    <source>
        <dbReference type="EMBL" id="CAI3956399.1"/>
    </source>
</evidence>
<dbReference type="EMBL" id="CAMXCS010000007">
    <property type="protein sequence ID" value="CAI3956399.1"/>
    <property type="molecule type" value="Genomic_DNA"/>
</dbReference>
<organism evidence="2 4">
    <name type="scientific">Commensalibacter communis</name>
    <dbReference type="NCBI Taxonomy" id="2972786"/>
    <lineage>
        <taxon>Bacteria</taxon>
        <taxon>Pseudomonadati</taxon>
        <taxon>Pseudomonadota</taxon>
        <taxon>Alphaproteobacteria</taxon>
        <taxon>Acetobacterales</taxon>
        <taxon>Acetobacteraceae</taxon>
    </lineage>
</organism>
<evidence type="ECO:0000313" key="5">
    <source>
        <dbReference type="Proteomes" id="UP001154259"/>
    </source>
</evidence>
<gene>
    <name evidence="3" type="ORF">R53529_LOCUS2022</name>
    <name evidence="2" type="ORF">R53530_LOCUS1990</name>
</gene>
<reference evidence="2" key="1">
    <citation type="submission" date="2022-10" db="EMBL/GenBank/DDBJ databases">
        <authorList>
            <person name="Botero Cardona J."/>
        </authorList>
    </citation>
    <scope>NUCLEOTIDE SEQUENCE</scope>
    <source>
        <strain evidence="2">LMG 31819</strain>
        <strain evidence="3">R-53529</strain>
    </source>
</reference>
<dbReference type="AlphaFoldDB" id="A0A9W4TQW7"/>
<keyword evidence="5" id="KW-1185">Reference proteome</keyword>
<proteinExistence type="predicted"/>
<sequence length="318" mass="36215">MRDLPWGKFWWDKWMNDPALQKCDMAAQGLWMNMVCLMNRCEKIGYLTVNGKPMSDGDIGKRFGLRKDRAERLINILKENGVCSVDENGAIYCRRIVREQQAIGNQNKDKVVSKPVDNLQENIQFDDNRAKSARKSYENRKDNQGKSTVSAISSKKRKEIEFKEKLNKKKISTDTGKQTFPAFVKTACERLQQIAKIDAFEALKQVEAWFEEAKHDGERVLKAIETGWGKAYPVPYIAKVIASGHQRASVKERWHIDGGKHATDPVFQLLSRDNQLTVLALEKNEKPPSWLIKHTQNHHSSAFNYLVSKGIIAVNGAG</sequence>
<accession>A0A9W4TQW7</accession>